<sequence length="183" mass="21101">MLFKRCSTIFSEAASNIRKVLHKDQERVREIPNLQKKILLRKQGDTSPVHVIWSMIPSSSGLSNERDQLEYQNYYQEEDVPFLIRDLNFSAPLPLHLGSQEIIQRVIGIQRRISAQAIMDEMKLFAQTLHFSSADCVEFSNSTSFCETGHKSNIHEIDKDQSQDNNDIFGQDEEDETWEPVDG</sequence>
<dbReference type="AlphaFoldDB" id="A0A5J4S954"/>
<evidence type="ECO:0000256" key="1">
    <source>
        <dbReference type="SAM" id="MobiDB-lite"/>
    </source>
</evidence>
<feature type="non-terminal residue" evidence="2">
    <location>
        <position position="183"/>
    </location>
</feature>
<protein>
    <submittedName>
        <fullName evidence="2">Uncharacterized protein</fullName>
    </submittedName>
</protein>
<gene>
    <name evidence="2" type="ORF">EZS28_052369</name>
</gene>
<evidence type="ECO:0000313" key="3">
    <source>
        <dbReference type="Proteomes" id="UP000324800"/>
    </source>
</evidence>
<reference evidence="2 3" key="1">
    <citation type="submission" date="2019-03" db="EMBL/GenBank/DDBJ databases">
        <title>Single cell metagenomics reveals metabolic interactions within the superorganism composed of flagellate Streblomastix strix and complex community of Bacteroidetes bacteria on its surface.</title>
        <authorList>
            <person name="Treitli S.C."/>
            <person name="Kolisko M."/>
            <person name="Husnik F."/>
            <person name="Keeling P."/>
            <person name="Hampl V."/>
        </authorList>
    </citation>
    <scope>NUCLEOTIDE SEQUENCE [LARGE SCALE GENOMIC DNA]</scope>
    <source>
        <strain evidence="2">ST1C</strain>
    </source>
</reference>
<feature type="compositionally biased region" description="Acidic residues" evidence="1">
    <location>
        <begin position="170"/>
        <end position="183"/>
    </location>
</feature>
<comment type="caution">
    <text evidence="2">The sequence shown here is derived from an EMBL/GenBank/DDBJ whole genome shotgun (WGS) entry which is preliminary data.</text>
</comment>
<feature type="region of interest" description="Disordered" evidence="1">
    <location>
        <begin position="156"/>
        <end position="183"/>
    </location>
</feature>
<name>A0A5J4S954_9EUKA</name>
<organism evidence="2 3">
    <name type="scientific">Streblomastix strix</name>
    <dbReference type="NCBI Taxonomy" id="222440"/>
    <lineage>
        <taxon>Eukaryota</taxon>
        <taxon>Metamonada</taxon>
        <taxon>Preaxostyla</taxon>
        <taxon>Oxymonadida</taxon>
        <taxon>Streblomastigidae</taxon>
        <taxon>Streblomastix</taxon>
    </lineage>
</organism>
<evidence type="ECO:0000313" key="2">
    <source>
        <dbReference type="EMBL" id="KAA6342676.1"/>
    </source>
</evidence>
<accession>A0A5J4S954</accession>
<dbReference type="Proteomes" id="UP000324800">
    <property type="component" value="Unassembled WGS sequence"/>
</dbReference>
<dbReference type="EMBL" id="SNRW01040610">
    <property type="protein sequence ID" value="KAA6342676.1"/>
    <property type="molecule type" value="Genomic_DNA"/>
</dbReference>
<proteinExistence type="predicted"/>